<evidence type="ECO:0008006" key="4">
    <source>
        <dbReference type="Google" id="ProtNLM"/>
    </source>
</evidence>
<reference evidence="2 3" key="1">
    <citation type="submission" date="2024-06" db="EMBL/GenBank/DDBJ databases">
        <title>The Natural Products Discovery Center: Release of the First 8490 Sequenced Strains for Exploring Actinobacteria Biosynthetic Diversity.</title>
        <authorList>
            <person name="Kalkreuter E."/>
            <person name="Kautsar S.A."/>
            <person name="Yang D."/>
            <person name="Bader C.D."/>
            <person name="Teijaro C.N."/>
            <person name="Fluegel L."/>
            <person name="Davis C.M."/>
            <person name="Simpson J.R."/>
            <person name="Lauterbach L."/>
            <person name="Steele A.D."/>
            <person name="Gui C."/>
            <person name="Meng S."/>
            <person name="Li G."/>
            <person name="Viehrig K."/>
            <person name="Ye F."/>
            <person name="Su P."/>
            <person name="Kiefer A.F."/>
            <person name="Nichols A."/>
            <person name="Cepeda A.J."/>
            <person name="Yan W."/>
            <person name="Fan B."/>
            <person name="Jiang Y."/>
            <person name="Adhikari A."/>
            <person name="Zheng C.-J."/>
            <person name="Schuster L."/>
            <person name="Cowan T.M."/>
            <person name="Smanski M.J."/>
            <person name="Chevrette M.G."/>
            <person name="De Carvalho L.P.S."/>
            <person name="Shen B."/>
        </authorList>
    </citation>
    <scope>NUCLEOTIDE SEQUENCE [LARGE SCALE GENOMIC DNA]</scope>
    <source>
        <strain evidence="2 3">NPDC005137</strain>
    </source>
</reference>
<dbReference type="RefSeq" id="WP_356712983.1">
    <property type="nucleotide sequence ID" value="NZ_JBEXIP010000064.1"/>
</dbReference>
<protein>
    <recommendedName>
        <fullName evidence="4">Schlafen AlbA-2 domain-containing protein</fullName>
    </recommendedName>
</protein>
<organism evidence="2 3">
    <name type="scientific">Streptomyces sp. 900116325</name>
    <dbReference type="NCBI Taxonomy" id="3154295"/>
    <lineage>
        <taxon>Bacteria</taxon>
        <taxon>Bacillati</taxon>
        <taxon>Actinomycetota</taxon>
        <taxon>Actinomycetes</taxon>
        <taxon>Kitasatosporales</taxon>
        <taxon>Streptomycetaceae</taxon>
        <taxon>Streptomyces</taxon>
    </lineage>
</organism>
<feature type="region of interest" description="Disordered" evidence="1">
    <location>
        <begin position="83"/>
        <end position="113"/>
    </location>
</feature>
<dbReference type="EMBL" id="JBEXIP010000064">
    <property type="protein sequence ID" value="MET8438593.1"/>
    <property type="molecule type" value="Genomic_DNA"/>
</dbReference>
<accession>A0ABV2UL84</accession>
<evidence type="ECO:0000256" key="1">
    <source>
        <dbReference type="SAM" id="MobiDB-lite"/>
    </source>
</evidence>
<comment type="caution">
    <text evidence="2">The sequence shown here is derived from an EMBL/GenBank/DDBJ whole genome shotgun (WGS) entry which is preliminary data.</text>
</comment>
<name>A0ABV2UL84_9ACTN</name>
<proteinExistence type="predicted"/>
<evidence type="ECO:0000313" key="3">
    <source>
        <dbReference type="Proteomes" id="UP001550044"/>
    </source>
</evidence>
<sequence length="152" mass="16420">MARFANTTTGGLVLIGFGTAKSGSVETISKMVPMPRETVDADQYRKTIDDNLVPRVHGLTVEWLDRGDNSEVGRTFAFQTSRTCPGDLGHRPSAARSSRTGHGVGGNGLGRQERYRKVIKESLTSHARHQLPCGDRISGLSALNIEDVADAE</sequence>
<evidence type="ECO:0000313" key="2">
    <source>
        <dbReference type="EMBL" id="MET8438593.1"/>
    </source>
</evidence>
<dbReference type="Proteomes" id="UP001550044">
    <property type="component" value="Unassembled WGS sequence"/>
</dbReference>
<keyword evidence="3" id="KW-1185">Reference proteome</keyword>
<gene>
    <name evidence="2" type="ORF">ABZV61_39025</name>
</gene>